<evidence type="ECO:0000256" key="7">
    <source>
        <dbReference type="SAM" id="Phobius"/>
    </source>
</evidence>
<evidence type="ECO:0000313" key="9">
    <source>
        <dbReference type="Proteomes" id="UP000509704"/>
    </source>
</evidence>
<keyword evidence="9" id="KW-1185">Reference proteome</keyword>
<feature type="transmembrane region" description="Helical" evidence="7">
    <location>
        <begin position="335"/>
        <end position="357"/>
    </location>
</feature>
<dbReference type="GO" id="GO:0045332">
    <property type="term" value="P:phospholipid translocation"/>
    <property type="evidence" value="ECO:0007669"/>
    <property type="project" value="UniProtKB-UniRule"/>
</dbReference>
<gene>
    <name evidence="8" type="ORF">HG535_0F00230</name>
</gene>
<evidence type="ECO:0008006" key="10">
    <source>
        <dbReference type="Google" id="ProtNLM"/>
    </source>
</evidence>
<dbReference type="Pfam" id="PF03381">
    <property type="entry name" value="CDC50"/>
    <property type="match status" value="1"/>
</dbReference>
<dbReference type="OrthoDB" id="340608at2759"/>
<sequence length="395" mass="44291">MFRRIPFLSRRKQDVEGDTRTLKKSRKPANTAFRQQRLKAWQPILSPQSVLPLLILVACIFAPIGIGLIISATNIQDLVIDYSRCGEEASRDAFEEIPSQHVRYHFKKSVSTRPTWKVNDGGDNEDVCTLRFQVPNNIKRSIFIYYKLTNFFQNHRKYVSSFDIGQLAGQAISAQDLDSSCDPLRISSDKAVFPCGLIANSMFNDTFSSVLAGQDGTDDYILTNQGISWSSDRTRFKKTSYNASQIVPPPNWAKSFPDGYSSDNIPDLHTWGEFQVWMRTAALPTFYKLALKNHTSELPSGNYSVDIGLNYPVISFGGTKSFVLTTSGIIGGRNMSLGIVYCVVAGISAIFAIIFLLKVIIQPRAMGDHSYLNFQGNYENKDSSNSQRTTLREIL</sequence>
<dbReference type="RefSeq" id="XP_037145240.1">
    <property type="nucleotide sequence ID" value="XM_037289345.1"/>
</dbReference>
<keyword evidence="5 6" id="KW-0472">Membrane</keyword>
<keyword evidence="3 7" id="KW-0812">Transmembrane</keyword>
<dbReference type="GO" id="GO:0005886">
    <property type="term" value="C:plasma membrane"/>
    <property type="evidence" value="ECO:0007669"/>
    <property type="project" value="TreeGrafter"/>
</dbReference>
<dbReference type="AlphaFoldDB" id="A0A7H9B4X1"/>
<organism evidence="8 9">
    <name type="scientific">Zygotorulaspora mrakii</name>
    <name type="common">Zygosaccharomyces mrakii</name>
    <dbReference type="NCBI Taxonomy" id="42260"/>
    <lineage>
        <taxon>Eukaryota</taxon>
        <taxon>Fungi</taxon>
        <taxon>Dikarya</taxon>
        <taxon>Ascomycota</taxon>
        <taxon>Saccharomycotina</taxon>
        <taxon>Saccharomycetes</taxon>
        <taxon>Saccharomycetales</taxon>
        <taxon>Saccharomycetaceae</taxon>
        <taxon>Zygotorulaspora</taxon>
    </lineage>
</organism>
<proteinExistence type="inferred from homology"/>
<protein>
    <recommendedName>
        <fullName evidence="10">Cell division control protein 50</fullName>
    </recommendedName>
</protein>
<name>A0A7H9B4X1_ZYGMR</name>
<dbReference type="PANTHER" id="PTHR10926:SF0">
    <property type="entry name" value="CDC50, ISOFORM A"/>
    <property type="match status" value="1"/>
</dbReference>
<keyword evidence="4 7" id="KW-1133">Transmembrane helix</keyword>
<reference evidence="8 9" key="1">
    <citation type="submission" date="2020-07" db="EMBL/GenBank/DDBJ databases">
        <title>The yeast mating-type switching endonuclease HO is a domesticated member of an unorthodox homing genetic element family.</title>
        <authorList>
            <person name="Coughlan A.Y."/>
            <person name="Lombardi L."/>
            <person name="Braun-Galleani S."/>
            <person name="Martos A.R."/>
            <person name="Galeote V."/>
            <person name="Bigey F."/>
            <person name="Dequin S."/>
            <person name="Byrne K.P."/>
            <person name="Wolfe K.H."/>
        </authorList>
    </citation>
    <scope>NUCLEOTIDE SEQUENCE [LARGE SCALE GENOMIC DNA]</scope>
    <source>
        <strain evidence="8 9">NRRL Y-6702</strain>
    </source>
</reference>
<evidence type="ECO:0000256" key="1">
    <source>
        <dbReference type="ARBA" id="ARBA00004141"/>
    </source>
</evidence>
<evidence type="ECO:0000256" key="2">
    <source>
        <dbReference type="ARBA" id="ARBA00009457"/>
    </source>
</evidence>
<accession>A0A7H9B4X1</accession>
<dbReference type="GO" id="GO:0005794">
    <property type="term" value="C:Golgi apparatus"/>
    <property type="evidence" value="ECO:0007669"/>
    <property type="project" value="TreeGrafter"/>
</dbReference>
<dbReference type="GO" id="GO:0005783">
    <property type="term" value="C:endoplasmic reticulum"/>
    <property type="evidence" value="ECO:0007669"/>
    <property type="project" value="TreeGrafter"/>
</dbReference>
<comment type="subcellular location">
    <subcellularLocation>
        <location evidence="1">Membrane</location>
        <topology evidence="1">Multi-pass membrane protein</topology>
    </subcellularLocation>
</comment>
<evidence type="ECO:0000313" key="8">
    <source>
        <dbReference type="EMBL" id="QLG73513.1"/>
    </source>
</evidence>
<dbReference type="GeneID" id="59237273"/>
<dbReference type="KEGG" id="zmk:HG535_0F00230"/>
<dbReference type="EMBL" id="CP058609">
    <property type="protein sequence ID" value="QLG73513.1"/>
    <property type="molecule type" value="Genomic_DNA"/>
</dbReference>
<dbReference type="InterPro" id="IPR005045">
    <property type="entry name" value="CDC50/LEM3_fam"/>
</dbReference>
<comment type="similarity">
    <text evidence="2 6">Belongs to the CDC50/LEM3 family.</text>
</comment>
<dbReference type="PIRSF" id="PIRSF015840">
    <property type="entry name" value="DUF284_TM_euk"/>
    <property type="match status" value="1"/>
</dbReference>
<evidence type="ECO:0000256" key="4">
    <source>
        <dbReference type="ARBA" id="ARBA00022989"/>
    </source>
</evidence>
<evidence type="ECO:0000256" key="5">
    <source>
        <dbReference type="ARBA" id="ARBA00023136"/>
    </source>
</evidence>
<evidence type="ECO:0000256" key="3">
    <source>
        <dbReference type="ARBA" id="ARBA00022692"/>
    </source>
</evidence>
<feature type="transmembrane region" description="Helical" evidence="7">
    <location>
        <begin position="50"/>
        <end position="70"/>
    </location>
</feature>
<dbReference type="PANTHER" id="PTHR10926">
    <property type="entry name" value="CELL CYCLE CONTROL PROTEIN 50"/>
    <property type="match status" value="1"/>
</dbReference>
<evidence type="ECO:0000256" key="6">
    <source>
        <dbReference type="PIRNR" id="PIRNR015840"/>
    </source>
</evidence>
<dbReference type="Proteomes" id="UP000509704">
    <property type="component" value="Chromosome 6"/>
</dbReference>